<dbReference type="GeneID" id="27362142"/>
<accession>A0A0D2AD14</accession>
<dbReference type="GO" id="GO:0005796">
    <property type="term" value="C:Golgi lumen"/>
    <property type="evidence" value="ECO:0007669"/>
    <property type="project" value="TreeGrafter"/>
</dbReference>
<sequence>MANLRRTHVLFVAATIVLIYIIFFSGPETTDFRKVTESSLSSRRGILRGTLSDSELTAQTNQLLQRILDKKNEALIADSGRVDHVPGTASNPKENPKPKWPPVVEKMGDANSNTESPAVVGETPSKPKPTDDGLERAREELYDIFRKSPIIIFSKSYCPYSKRAKELLLETYTIVPKPYVVELDLMTDPVPVSYEDHITPAPTLGRTLQDLLARLTSRRTVPNIMVNTQSLGGSDDIASMHAKGTLIDEIRKLGGKRIESIAKNHKAED</sequence>
<feature type="transmembrane region" description="Helical" evidence="2">
    <location>
        <begin position="7"/>
        <end position="26"/>
    </location>
</feature>
<keyword evidence="2" id="KW-0812">Transmembrane</keyword>
<reference evidence="4 5" key="1">
    <citation type="submission" date="2015-01" db="EMBL/GenBank/DDBJ databases">
        <title>The Genome Sequence of Exophiala oligosperma CBS72588.</title>
        <authorList>
            <consortium name="The Broad Institute Genomics Platform"/>
            <person name="Cuomo C."/>
            <person name="de Hoog S."/>
            <person name="Gorbushina A."/>
            <person name="Stielow B."/>
            <person name="Teixiera M."/>
            <person name="Abouelleil A."/>
            <person name="Chapman S.B."/>
            <person name="Priest M."/>
            <person name="Young S.K."/>
            <person name="Wortman J."/>
            <person name="Nusbaum C."/>
            <person name="Birren B."/>
        </authorList>
    </citation>
    <scope>NUCLEOTIDE SEQUENCE [LARGE SCALE GENOMIC DNA]</scope>
    <source>
        <strain evidence="4 5">CBS 72588</strain>
    </source>
</reference>
<evidence type="ECO:0000313" key="5">
    <source>
        <dbReference type="Proteomes" id="UP000053342"/>
    </source>
</evidence>
<keyword evidence="2" id="KW-0472">Membrane</keyword>
<dbReference type="InterPro" id="IPR002109">
    <property type="entry name" value="Glutaredoxin"/>
</dbReference>
<dbReference type="GO" id="GO:0015038">
    <property type="term" value="F:glutathione disulfide oxidoreductase activity"/>
    <property type="evidence" value="ECO:0007669"/>
    <property type="project" value="TreeGrafter"/>
</dbReference>
<keyword evidence="5" id="KW-1185">Reference proteome</keyword>
<keyword evidence="2" id="KW-1133">Transmembrane helix</keyword>
<dbReference type="PROSITE" id="PS51354">
    <property type="entry name" value="GLUTAREDOXIN_2"/>
    <property type="match status" value="1"/>
</dbReference>
<dbReference type="RefSeq" id="XP_016258317.1">
    <property type="nucleotide sequence ID" value="XM_016411563.1"/>
</dbReference>
<dbReference type="EMBL" id="KN847342">
    <property type="protein sequence ID" value="KIW38101.1"/>
    <property type="molecule type" value="Genomic_DNA"/>
</dbReference>
<dbReference type="GO" id="GO:0000324">
    <property type="term" value="C:fungal-type vacuole"/>
    <property type="evidence" value="ECO:0007669"/>
    <property type="project" value="TreeGrafter"/>
</dbReference>
<dbReference type="SUPFAM" id="SSF52833">
    <property type="entry name" value="Thioredoxin-like"/>
    <property type="match status" value="1"/>
</dbReference>
<dbReference type="STRING" id="215243.A0A0D2AD14"/>
<dbReference type="PANTHER" id="PTHR45694">
    <property type="entry name" value="GLUTAREDOXIN 2"/>
    <property type="match status" value="1"/>
</dbReference>
<feature type="region of interest" description="Disordered" evidence="1">
    <location>
        <begin position="79"/>
        <end position="134"/>
    </location>
</feature>
<name>A0A0D2AD14_9EURO</name>
<dbReference type="Proteomes" id="UP000053342">
    <property type="component" value="Unassembled WGS sequence"/>
</dbReference>
<dbReference type="CDD" id="cd03419">
    <property type="entry name" value="GRX_GRXh_1_2_like"/>
    <property type="match status" value="1"/>
</dbReference>
<organism evidence="4 5">
    <name type="scientific">Exophiala oligosperma</name>
    <dbReference type="NCBI Taxonomy" id="215243"/>
    <lineage>
        <taxon>Eukaryota</taxon>
        <taxon>Fungi</taxon>
        <taxon>Dikarya</taxon>
        <taxon>Ascomycota</taxon>
        <taxon>Pezizomycotina</taxon>
        <taxon>Eurotiomycetes</taxon>
        <taxon>Chaetothyriomycetidae</taxon>
        <taxon>Chaetothyriales</taxon>
        <taxon>Herpotrichiellaceae</taxon>
        <taxon>Exophiala</taxon>
    </lineage>
</organism>
<feature type="domain" description="Glutaredoxin" evidence="3">
    <location>
        <begin position="150"/>
        <end position="229"/>
    </location>
</feature>
<evidence type="ECO:0000313" key="4">
    <source>
        <dbReference type="EMBL" id="KIW38101.1"/>
    </source>
</evidence>
<proteinExistence type="predicted"/>
<dbReference type="Gene3D" id="3.40.30.10">
    <property type="entry name" value="Glutaredoxin"/>
    <property type="match status" value="1"/>
</dbReference>
<dbReference type="OrthoDB" id="423313at2759"/>
<protein>
    <recommendedName>
        <fullName evidence="3">Glutaredoxin domain-containing protein</fullName>
    </recommendedName>
</protein>
<dbReference type="HOGENOM" id="CLU_026126_0_0_1"/>
<dbReference type="GO" id="GO:0005801">
    <property type="term" value="C:cis-Golgi network"/>
    <property type="evidence" value="ECO:0007669"/>
    <property type="project" value="TreeGrafter"/>
</dbReference>
<dbReference type="VEuPathDB" id="FungiDB:PV06_10068"/>
<evidence type="ECO:0000256" key="2">
    <source>
        <dbReference type="SAM" id="Phobius"/>
    </source>
</evidence>
<dbReference type="PANTHER" id="PTHR45694:SF5">
    <property type="entry name" value="GLUTAREDOXIN 2"/>
    <property type="match status" value="1"/>
</dbReference>
<dbReference type="Pfam" id="PF00462">
    <property type="entry name" value="Glutaredoxin"/>
    <property type="match status" value="1"/>
</dbReference>
<gene>
    <name evidence="4" type="ORF">PV06_10068</name>
</gene>
<dbReference type="AlphaFoldDB" id="A0A0D2AD14"/>
<dbReference type="InterPro" id="IPR036249">
    <property type="entry name" value="Thioredoxin-like_sf"/>
</dbReference>
<dbReference type="GO" id="GO:0034599">
    <property type="term" value="P:cellular response to oxidative stress"/>
    <property type="evidence" value="ECO:0007669"/>
    <property type="project" value="TreeGrafter"/>
</dbReference>
<evidence type="ECO:0000256" key="1">
    <source>
        <dbReference type="SAM" id="MobiDB-lite"/>
    </source>
</evidence>
<evidence type="ECO:0000259" key="3">
    <source>
        <dbReference type="Pfam" id="PF00462"/>
    </source>
</evidence>